<dbReference type="InterPro" id="IPR029024">
    <property type="entry name" value="TerB-like"/>
</dbReference>
<evidence type="ECO:0000313" key="2">
    <source>
        <dbReference type="Proteomes" id="UP000740413"/>
    </source>
</evidence>
<name>A0ABS5WLP8_9FLAO</name>
<proteinExistence type="predicted"/>
<dbReference type="Proteomes" id="UP000740413">
    <property type="component" value="Unassembled WGS sequence"/>
</dbReference>
<dbReference type="Gene3D" id="1.10.3680.10">
    <property type="entry name" value="TerB-like"/>
    <property type="match status" value="1"/>
</dbReference>
<dbReference type="SUPFAM" id="SSF158682">
    <property type="entry name" value="TerB-like"/>
    <property type="match status" value="1"/>
</dbReference>
<sequence length="117" mass="13122">MKTKNLEKVQFEELEKKAIYVMTNQVVLADGTVHPSELEAMKQLQEDIGMGSNLVSEAQSTTVEEALVSLHNMTFPKKKVLAKILEDMAVSDNHLHEKEMHLIIQTFKNIGIGGETE</sequence>
<organism evidence="1 2">
    <name type="scientific">Zobellia barbeyronii</name>
    <dbReference type="NCBI Taxonomy" id="2748009"/>
    <lineage>
        <taxon>Bacteria</taxon>
        <taxon>Pseudomonadati</taxon>
        <taxon>Bacteroidota</taxon>
        <taxon>Flavobacteriia</taxon>
        <taxon>Flavobacteriales</taxon>
        <taxon>Flavobacteriaceae</taxon>
        <taxon>Zobellia</taxon>
    </lineage>
</organism>
<accession>A0ABS5WLP8</accession>
<comment type="caution">
    <text evidence="1">The sequence shown here is derived from an EMBL/GenBank/DDBJ whole genome shotgun (WGS) entry which is preliminary data.</text>
</comment>
<dbReference type="EMBL" id="JACATN010000006">
    <property type="protein sequence ID" value="MBT2163102.1"/>
    <property type="molecule type" value="Genomic_DNA"/>
</dbReference>
<reference evidence="2" key="1">
    <citation type="submission" date="2023-07" db="EMBL/GenBank/DDBJ databases">
        <title>Zobellia barbeyronii sp. nov., a new marine flavobacterium, isolated from green and red algae.</title>
        <authorList>
            <person name="Nedashkovskaya O.I."/>
            <person name="Otstavnykh N."/>
            <person name="Zhukova N."/>
            <person name="Guzev K."/>
            <person name="Chausova V."/>
            <person name="Tekutyeva L."/>
            <person name="Mikhailov V."/>
            <person name="Isaeva M."/>
        </authorList>
    </citation>
    <scope>NUCLEOTIDE SEQUENCE [LARGE SCALE GENOMIC DNA]</scope>
    <source>
        <strain evidence="2">KMM 6746</strain>
    </source>
</reference>
<dbReference type="RefSeq" id="WP_214613078.1">
    <property type="nucleotide sequence ID" value="NZ_JACATN010000006.1"/>
</dbReference>
<evidence type="ECO:0000313" key="1">
    <source>
        <dbReference type="EMBL" id="MBT2163102.1"/>
    </source>
</evidence>
<gene>
    <name evidence="1" type="ORF">HW347_17665</name>
</gene>
<protein>
    <recommendedName>
        <fullName evidence="3">Co-chaperone DjlA N-terminal domain-containing protein</fullName>
    </recommendedName>
</protein>
<evidence type="ECO:0008006" key="3">
    <source>
        <dbReference type="Google" id="ProtNLM"/>
    </source>
</evidence>
<keyword evidence="2" id="KW-1185">Reference proteome</keyword>